<sequence length="73" mass="8134">MCIPLTVNKAEVVLAERVKGESMKHISIAVLKQAVPTQARDTHSPNIELLRTYDFVKKIQGWILSSSARSQSI</sequence>
<proteinExistence type="predicted"/>
<dbReference type="AlphaFoldDB" id="A0A915DWW0"/>
<accession>A0A915DWW0</accession>
<keyword evidence="1" id="KW-1185">Reference proteome</keyword>
<dbReference type="WBParaSite" id="jg24322">
    <property type="protein sequence ID" value="jg24322"/>
    <property type="gene ID" value="jg24322"/>
</dbReference>
<name>A0A915DWW0_9BILA</name>
<dbReference type="Proteomes" id="UP000887574">
    <property type="component" value="Unplaced"/>
</dbReference>
<evidence type="ECO:0000313" key="2">
    <source>
        <dbReference type="WBParaSite" id="jg24322"/>
    </source>
</evidence>
<reference evidence="2" key="1">
    <citation type="submission" date="2022-11" db="UniProtKB">
        <authorList>
            <consortium name="WormBaseParasite"/>
        </authorList>
    </citation>
    <scope>IDENTIFICATION</scope>
</reference>
<evidence type="ECO:0000313" key="1">
    <source>
        <dbReference type="Proteomes" id="UP000887574"/>
    </source>
</evidence>
<protein>
    <submittedName>
        <fullName evidence="2">Uncharacterized protein</fullName>
    </submittedName>
</protein>
<organism evidence="1 2">
    <name type="scientific">Ditylenchus dipsaci</name>
    <dbReference type="NCBI Taxonomy" id="166011"/>
    <lineage>
        <taxon>Eukaryota</taxon>
        <taxon>Metazoa</taxon>
        <taxon>Ecdysozoa</taxon>
        <taxon>Nematoda</taxon>
        <taxon>Chromadorea</taxon>
        <taxon>Rhabditida</taxon>
        <taxon>Tylenchina</taxon>
        <taxon>Tylenchomorpha</taxon>
        <taxon>Sphaerularioidea</taxon>
        <taxon>Anguinidae</taxon>
        <taxon>Anguininae</taxon>
        <taxon>Ditylenchus</taxon>
    </lineage>
</organism>